<comment type="caution">
    <text evidence="2">The sequence shown here is derived from an EMBL/GenBank/DDBJ whole genome shotgun (WGS) entry which is preliminary data.</text>
</comment>
<dbReference type="Proteomes" id="UP001597118">
    <property type="component" value="Unassembled WGS sequence"/>
</dbReference>
<sequence>MKKIINKVVILLSVIGIASCKKSDMNFKDATVTAVKSLYEPTDGKTVYLENSQNQTVYFEWEQAKSEDGAAPGYEVIFDKENGDFSQPIYRITSANNGSANYIAVSHRVLNKVAYLSGFEVGEIAKFKWAVVSSRGINEVISLQSKLLQVVRYEGFVEIPQALFLKGEGSEVGDNATQALKFTRKSDGVFEIYTRLQANKAFDFIDAKTGTYTSYYFDNEELKEGTNNSQVTEDAVYRIKLDFNKGESIVEIVDRLYLFYPLDGVYHNFTYDSKGIWTLSSKIRVKYVSWAPGGEIRYKYRMTIRKAGASTTTTESWGHKENDKQEVVTATTDRSYFDLFKNPSGADDFAYSFRYSKELMGMPAGNGVSETWWESASAMNIKLFMNTDNSANYHQEWTY</sequence>
<dbReference type="EMBL" id="JBHUDG010000020">
    <property type="protein sequence ID" value="MFD1630825.1"/>
    <property type="molecule type" value="Genomic_DNA"/>
</dbReference>
<evidence type="ECO:0000313" key="3">
    <source>
        <dbReference type="Proteomes" id="UP001597118"/>
    </source>
</evidence>
<dbReference type="PROSITE" id="PS51257">
    <property type="entry name" value="PROKAR_LIPOPROTEIN"/>
    <property type="match status" value="1"/>
</dbReference>
<proteinExistence type="predicted"/>
<evidence type="ECO:0000313" key="2">
    <source>
        <dbReference type="EMBL" id="MFD1630825.1"/>
    </source>
</evidence>
<reference evidence="3" key="1">
    <citation type="journal article" date="2019" name="Int. J. Syst. Evol. Microbiol.">
        <title>The Global Catalogue of Microorganisms (GCM) 10K type strain sequencing project: providing services to taxonomists for standard genome sequencing and annotation.</title>
        <authorList>
            <consortium name="The Broad Institute Genomics Platform"/>
            <consortium name="The Broad Institute Genome Sequencing Center for Infectious Disease"/>
            <person name="Wu L."/>
            <person name="Ma J."/>
        </authorList>
    </citation>
    <scope>NUCLEOTIDE SEQUENCE [LARGE SCALE GENOMIC DNA]</scope>
    <source>
        <strain evidence="3">CCUG 53762</strain>
    </source>
</reference>
<dbReference type="Pfam" id="PF14292">
    <property type="entry name" value="SusE"/>
    <property type="match status" value="1"/>
</dbReference>
<protein>
    <submittedName>
        <fullName evidence="2">SusE domain-containing protein</fullName>
    </submittedName>
</protein>
<accession>A0ABW4IDL2</accession>
<gene>
    <name evidence="2" type="ORF">ACFSAH_13125</name>
</gene>
<dbReference type="RefSeq" id="WP_379663203.1">
    <property type="nucleotide sequence ID" value="NZ_JBHUDG010000020.1"/>
</dbReference>
<evidence type="ECO:0000259" key="1">
    <source>
        <dbReference type="Pfam" id="PF14292"/>
    </source>
</evidence>
<keyword evidence="3" id="KW-1185">Reference proteome</keyword>
<dbReference type="InterPro" id="IPR025970">
    <property type="entry name" value="SusE"/>
</dbReference>
<organism evidence="2 3">
    <name type="scientific">Pseudopedobacter beijingensis</name>
    <dbReference type="NCBI Taxonomy" id="1207056"/>
    <lineage>
        <taxon>Bacteria</taxon>
        <taxon>Pseudomonadati</taxon>
        <taxon>Bacteroidota</taxon>
        <taxon>Sphingobacteriia</taxon>
        <taxon>Sphingobacteriales</taxon>
        <taxon>Sphingobacteriaceae</taxon>
        <taxon>Pseudopedobacter</taxon>
    </lineage>
</organism>
<name>A0ABW4IDL2_9SPHI</name>
<dbReference type="Gene3D" id="2.60.40.3620">
    <property type="match status" value="1"/>
</dbReference>
<feature type="domain" description="SusE outer membrane protein" evidence="1">
    <location>
        <begin position="27"/>
        <end position="131"/>
    </location>
</feature>